<evidence type="ECO:0000313" key="5">
    <source>
        <dbReference type="Proteomes" id="UP000190961"/>
    </source>
</evidence>
<dbReference type="InterPro" id="IPR012338">
    <property type="entry name" value="Beta-lactam/transpept-like"/>
</dbReference>
<keyword evidence="5" id="KW-1185">Reference proteome</keyword>
<keyword evidence="2" id="KW-0732">Signal</keyword>
<organism evidence="4 5">
    <name type="scientific">Ohtaekwangia koreensis</name>
    <dbReference type="NCBI Taxonomy" id="688867"/>
    <lineage>
        <taxon>Bacteria</taxon>
        <taxon>Pseudomonadati</taxon>
        <taxon>Bacteroidota</taxon>
        <taxon>Cytophagia</taxon>
        <taxon>Cytophagales</taxon>
        <taxon>Fulvivirgaceae</taxon>
        <taxon>Ohtaekwangia</taxon>
    </lineage>
</organism>
<evidence type="ECO:0000313" key="4">
    <source>
        <dbReference type="EMBL" id="SKC88994.1"/>
    </source>
</evidence>
<reference evidence="4 5" key="1">
    <citation type="submission" date="2017-02" db="EMBL/GenBank/DDBJ databases">
        <authorList>
            <person name="Peterson S.W."/>
        </authorList>
    </citation>
    <scope>NUCLEOTIDE SEQUENCE [LARGE SCALE GENOMIC DNA]</scope>
    <source>
        <strain evidence="4 5">DSM 25262</strain>
    </source>
</reference>
<dbReference type="OrthoDB" id="1522765at2"/>
<dbReference type="InterPro" id="IPR051478">
    <property type="entry name" value="Beta-lactamase-like_AB/R"/>
</dbReference>
<sequence>MLKRILFLLLAVHTCFAYCQTTPAENADALRLLDEWFKAQAEYDNLPGISVGIVKDQELLWSKGYGKADIAKNIPAQANTIYSVCSISKLFTAVAIMQLRDAGKLRLDDEVSAVLPWFNIKQSSADSGPITIRSLLTHSSGLPRESDFPYWTDSNFPTKEQVIQKLKEQQTLYPASTYFQYSNLGITLLGYIVEEISGLSYDEYINKNIIKPLQLSDTRTYFPKELWQGRMATGYSDESRKGERRMLDKFDTKGLAAAAGLTSTVDDLARFASWQFRLLKNGGTEILKSSTLREMYNVHFMDPNWRTSWGLGFTVAQVDGKTYVSHGGYCPGYQTLIMINPKDKLAFIVMINAIGTDPNKYFEAMRTVYAKGIDEKPTEKKVDLDQYSGSYGFKPWGGELIISPWGDKLAMVYMPNDNPKNMILLKYIKEDTFRRIRDDGELGEEITFERDKAGKIVKMWRSSNYRLKLK</sequence>
<protein>
    <submittedName>
        <fullName evidence="4">CubicO group peptidase, beta-lactamase class C family</fullName>
    </submittedName>
</protein>
<proteinExistence type="inferred from homology"/>
<evidence type="ECO:0000256" key="2">
    <source>
        <dbReference type="SAM" id="SignalP"/>
    </source>
</evidence>
<dbReference type="RefSeq" id="WP_079690241.1">
    <property type="nucleotide sequence ID" value="NZ_FUZU01000005.1"/>
</dbReference>
<dbReference type="STRING" id="688867.SAMN05660236_5741"/>
<dbReference type="PANTHER" id="PTHR22935">
    <property type="entry name" value="PENICILLIN-BINDING PROTEIN"/>
    <property type="match status" value="1"/>
</dbReference>
<dbReference type="PANTHER" id="PTHR22935:SF95">
    <property type="entry name" value="BETA-LACTAMASE-LIKE 1-RELATED"/>
    <property type="match status" value="1"/>
</dbReference>
<feature type="domain" description="Beta-lactamase-related" evidence="3">
    <location>
        <begin position="34"/>
        <end position="356"/>
    </location>
</feature>
<dbReference type="SUPFAM" id="SSF56601">
    <property type="entry name" value="beta-lactamase/transpeptidase-like"/>
    <property type="match status" value="1"/>
</dbReference>
<dbReference type="EMBL" id="FUZU01000005">
    <property type="protein sequence ID" value="SKC88994.1"/>
    <property type="molecule type" value="Genomic_DNA"/>
</dbReference>
<dbReference type="Pfam" id="PF00144">
    <property type="entry name" value="Beta-lactamase"/>
    <property type="match status" value="1"/>
</dbReference>
<comment type="similarity">
    <text evidence="1">Belongs to the beta-lactamase family.</text>
</comment>
<feature type="chain" id="PRO_5012752800" evidence="2">
    <location>
        <begin position="20"/>
        <end position="470"/>
    </location>
</feature>
<accession>A0A1T5MLW9</accession>
<evidence type="ECO:0000256" key="1">
    <source>
        <dbReference type="ARBA" id="ARBA00038473"/>
    </source>
</evidence>
<dbReference type="Gene3D" id="3.40.710.10">
    <property type="entry name" value="DD-peptidase/beta-lactamase superfamily"/>
    <property type="match status" value="1"/>
</dbReference>
<dbReference type="InterPro" id="IPR001466">
    <property type="entry name" value="Beta-lactam-related"/>
</dbReference>
<feature type="signal peptide" evidence="2">
    <location>
        <begin position="1"/>
        <end position="19"/>
    </location>
</feature>
<dbReference type="AlphaFoldDB" id="A0A1T5MLW9"/>
<gene>
    <name evidence="4" type="ORF">SAMN05660236_5741</name>
</gene>
<evidence type="ECO:0000259" key="3">
    <source>
        <dbReference type="Pfam" id="PF00144"/>
    </source>
</evidence>
<dbReference type="Proteomes" id="UP000190961">
    <property type="component" value="Unassembled WGS sequence"/>
</dbReference>
<name>A0A1T5MLW9_9BACT</name>